<sequence>MDAVRTMTFTTPELLPTVETAEPQLRESRGEVFTIDVPPDATVTDGAGGDDPLLTVRWRGAVVRVIAHREVGVMTARDYGAEMFGVVRAFEPTGRDFVAEYGHFAGKSSPLMRGTTGDRALVAMCAAPGVNRLIAIGSSPTGDAASAAEVQAVIASIAPMSTA</sequence>
<dbReference type="EMBL" id="RBZY01000042">
    <property type="protein sequence ID" value="RWR17261.1"/>
    <property type="molecule type" value="Genomic_DNA"/>
</dbReference>
<evidence type="ECO:0000313" key="1">
    <source>
        <dbReference type="EMBL" id="RWR17261.1"/>
    </source>
</evidence>
<evidence type="ECO:0000313" key="2">
    <source>
        <dbReference type="Proteomes" id="UP000285970"/>
    </source>
</evidence>
<comment type="caution">
    <text evidence="1">The sequence shown here is derived from an EMBL/GenBank/DDBJ whole genome shotgun (WGS) entry which is preliminary data.</text>
</comment>
<protein>
    <submittedName>
        <fullName evidence="1">Uncharacterized protein</fullName>
    </submittedName>
</protein>
<gene>
    <name evidence="1" type="ORF">D8Y23_11840</name>
</gene>
<proteinExistence type="predicted"/>
<dbReference type="AlphaFoldDB" id="A0A443J9Q8"/>
<organism evidence="1 2">
    <name type="scientific">Microbacterium enclense</name>
    <dbReference type="NCBI Taxonomy" id="993073"/>
    <lineage>
        <taxon>Bacteria</taxon>
        <taxon>Bacillati</taxon>
        <taxon>Actinomycetota</taxon>
        <taxon>Actinomycetes</taxon>
        <taxon>Micrococcales</taxon>
        <taxon>Microbacteriaceae</taxon>
        <taxon>Microbacterium</taxon>
    </lineage>
</organism>
<name>A0A443J9Q8_9MICO</name>
<accession>A0A443J9Q8</accession>
<reference evidence="1 2" key="1">
    <citation type="journal article" date="2018" name="Front. Microbiol.">
        <title>Novel Insights Into Bacterial Dimethylsulfoniopropionate Catabolism in the East China Sea.</title>
        <authorList>
            <person name="Liu J."/>
            <person name="Liu J."/>
            <person name="Zhang S.H."/>
            <person name="Liang J."/>
            <person name="Lin H."/>
            <person name="Song D."/>
            <person name="Yang G.P."/>
            <person name="Todd J.D."/>
            <person name="Zhang X.H."/>
        </authorList>
    </citation>
    <scope>NUCLEOTIDE SEQUENCE [LARGE SCALE GENOMIC DNA]</scope>
    <source>
        <strain evidence="1 2">ZYFD042</strain>
    </source>
</reference>
<dbReference type="Proteomes" id="UP000285970">
    <property type="component" value="Unassembled WGS sequence"/>
</dbReference>